<name>A0A822YYK7_NELNU</name>
<accession>A0A822YYK7</accession>
<evidence type="ECO:0000256" key="1">
    <source>
        <dbReference type="SAM" id="Phobius"/>
    </source>
</evidence>
<protein>
    <submittedName>
        <fullName evidence="2">Uncharacterized protein</fullName>
    </submittedName>
</protein>
<keyword evidence="1" id="KW-0812">Transmembrane</keyword>
<proteinExistence type="predicted"/>
<keyword evidence="3" id="KW-1185">Reference proteome</keyword>
<feature type="transmembrane region" description="Helical" evidence="1">
    <location>
        <begin position="155"/>
        <end position="180"/>
    </location>
</feature>
<organism evidence="2 3">
    <name type="scientific">Nelumbo nucifera</name>
    <name type="common">Sacred lotus</name>
    <dbReference type="NCBI Taxonomy" id="4432"/>
    <lineage>
        <taxon>Eukaryota</taxon>
        <taxon>Viridiplantae</taxon>
        <taxon>Streptophyta</taxon>
        <taxon>Embryophyta</taxon>
        <taxon>Tracheophyta</taxon>
        <taxon>Spermatophyta</taxon>
        <taxon>Magnoliopsida</taxon>
        <taxon>Proteales</taxon>
        <taxon>Nelumbonaceae</taxon>
        <taxon>Nelumbo</taxon>
    </lineage>
</organism>
<keyword evidence="1" id="KW-0472">Membrane</keyword>
<dbReference type="EMBL" id="DUZY01000004">
    <property type="protein sequence ID" value="DAD37752.1"/>
    <property type="molecule type" value="Genomic_DNA"/>
</dbReference>
<keyword evidence="1" id="KW-1133">Transmembrane helix</keyword>
<dbReference type="Proteomes" id="UP000607653">
    <property type="component" value="Unassembled WGS sequence"/>
</dbReference>
<sequence>MNSAIADIFLKMLFYFNYFIKMLSILHHSSYSISLHSNSHLSPSSILSMPPFLFLFLLVTKGFRLDLVVLVFQLGSWLVLLIGIFYQQCGWGLLVGFSLFFLFSLFQALFCLVILFSLECILSFSSLFFSDLLVLLCYGFLLFGCFLLLLLVDLLVLLCYGFCFLAVFFSFCWLVGVAVASFSDRDGFVSSAW</sequence>
<comment type="caution">
    <text evidence="2">The sequence shown here is derived from an EMBL/GenBank/DDBJ whole genome shotgun (WGS) entry which is preliminary data.</text>
</comment>
<gene>
    <name evidence="2" type="ORF">HUJ06_008393</name>
</gene>
<evidence type="ECO:0000313" key="2">
    <source>
        <dbReference type="EMBL" id="DAD37752.1"/>
    </source>
</evidence>
<dbReference type="AlphaFoldDB" id="A0A822YYK7"/>
<feature type="transmembrane region" description="Helical" evidence="1">
    <location>
        <begin position="128"/>
        <end position="149"/>
    </location>
</feature>
<reference evidence="2 3" key="1">
    <citation type="journal article" date="2020" name="Mol. Biol. Evol.">
        <title>Distinct Expression and Methylation Patterns for Genes with Different Fates following a Single Whole-Genome Duplication in Flowering Plants.</title>
        <authorList>
            <person name="Shi T."/>
            <person name="Rahmani R.S."/>
            <person name="Gugger P.F."/>
            <person name="Wang M."/>
            <person name="Li H."/>
            <person name="Zhang Y."/>
            <person name="Li Z."/>
            <person name="Wang Q."/>
            <person name="Van de Peer Y."/>
            <person name="Marchal K."/>
            <person name="Chen J."/>
        </authorList>
    </citation>
    <scope>NUCLEOTIDE SEQUENCE [LARGE SCALE GENOMIC DNA]</scope>
    <source>
        <tissue evidence="2">Leaf</tissue>
    </source>
</reference>
<evidence type="ECO:0000313" key="3">
    <source>
        <dbReference type="Proteomes" id="UP000607653"/>
    </source>
</evidence>
<feature type="transmembrane region" description="Helical" evidence="1">
    <location>
        <begin position="92"/>
        <end position="116"/>
    </location>
</feature>
<feature type="transmembrane region" description="Helical" evidence="1">
    <location>
        <begin position="67"/>
        <end position="86"/>
    </location>
</feature>
<feature type="transmembrane region" description="Helical" evidence="1">
    <location>
        <begin position="12"/>
        <end position="29"/>
    </location>
</feature>